<protein>
    <submittedName>
        <fullName evidence="1">Uncharacterized protein</fullName>
    </submittedName>
</protein>
<proteinExistence type="predicted"/>
<dbReference type="RefSeq" id="WP_148980270.1">
    <property type="nucleotide sequence ID" value="NZ_JBNILM010000010.1"/>
</dbReference>
<sequence length="128" mass="13674">MSLYAEFCGSVKTTGSSCKKSSKSNCEGCICNYFRDIFNCLPFNNSNGLTQFVIVLKGTSEPLDLTGASSPTLFRLVNFSDKNCCLALSYEVTLDTGATATRNFILDCSDIAGVTYVNDGDLGTGNSI</sequence>
<dbReference type="Proteomes" id="UP000324517">
    <property type="component" value="Unassembled WGS sequence"/>
</dbReference>
<evidence type="ECO:0000313" key="1">
    <source>
        <dbReference type="EMBL" id="TYS68566.1"/>
    </source>
</evidence>
<organism evidence="1 2">
    <name type="scientific">Sutcliffiella horikoshii</name>
    <dbReference type="NCBI Taxonomy" id="79883"/>
    <lineage>
        <taxon>Bacteria</taxon>
        <taxon>Bacillati</taxon>
        <taxon>Bacillota</taxon>
        <taxon>Bacilli</taxon>
        <taxon>Bacillales</taxon>
        <taxon>Bacillaceae</taxon>
        <taxon>Sutcliffiella</taxon>
    </lineage>
</organism>
<accession>A0A5D4T335</accession>
<name>A0A5D4T335_9BACI</name>
<gene>
    <name evidence="1" type="ORF">FZC75_17905</name>
</gene>
<dbReference type="AlphaFoldDB" id="A0A5D4T335"/>
<dbReference type="OrthoDB" id="2935799at2"/>
<dbReference type="EMBL" id="VTET01000010">
    <property type="protein sequence ID" value="TYS68566.1"/>
    <property type="molecule type" value="Genomic_DNA"/>
</dbReference>
<evidence type="ECO:0000313" key="2">
    <source>
        <dbReference type="Proteomes" id="UP000324517"/>
    </source>
</evidence>
<reference evidence="1 2" key="1">
    <citation type="submission" date="2019-08" db="EMBL/GenBank/DDBJ databases">
        <title>Bacillus genomes from the desert of Cuatro Cienegas, Coahuila.</title>
        <authorList>
            <person name="Olmedo-Alvarez G."/>
        </authorList>
    </citation>
    <scope>NUCLEOTIDE SEQUENCE [LARGE SCALE GENOMIC DNA]</scope>
    <source>
        <strain evidence="1 2">CH98b_3T</strain>
    </source>
</reference>
<comment type="caution">
    <text evidence="1">The sequence shown here is derived from an EMBL/GenBank/DDBJ whole genome shotgun (WGS) entry which is preliminary data.</text>
</comment>